<accession>A0ABN0XHE9</accession>
<evidence type="ECO:0000313" key="1">
    <source>
        <dbReference type="EMBL" id="GAA0364314.1"/>
    </source>
</evidence>
<organism evidence="1 2">
    <name type="scientific">Bowmanella denitrificans</name>
    <dbReference type="NCBI Taxonomy" id="366582"/>
    <lineage>
        <taxon>Bacteria</taxon>
        <taxon>Pseudomonadati</taxon>
        <taxon>Pseudomonadota</taxon>
        <taxon>Gammaproteobacteria</taxon>
        <taxon>Alteromonadales</taxon>
        <taxon>Alteromonadaceae</taxon>
        <taxon>Bowmanella</taxon>
    </lineage>
</organism>
<name>A0ABN0XHE9_9ALTE</name>
<keyword evidence="2" id="KW-1185">Reference proteome</keyword>
<dbReference type="Pfam" id="PF11736">
    <property type="entry name" value="DUF3299"/>
    <property type="match status" value="1"/>
</dbReference>
<comment type="caution">
    <text evidence="1">The sequence shown here is derived from an EMBL/GenBank/DDBJ whole genome shotgun (WGS) entry which is preliminary data.</text>
</comment>
<proteinExistence type="predicted"/>
<dbReference type="Proteomes" id="UP001501757">
    <property type="component" value="Unassembled WGS sequence"/>
</dbReference>
<reference evidence="1 2" key="1">
    <citation type="journal article" date="2019" name="Int. J. Syst. Evol. Microbiol.">
        <title>The Global Catalogue of Microorganisms (GCM) 10K type strain sequencing project: providing services to taxonomists for standard genome sequencing and annotation.</title>
        <authorList>
            <consortium name="The Broad Institute Genomics Platform"/>
            <consortium name="The Broad Institute Genome Sequencing Center for Infectious Disease"/>
            <person name="Wu L."/>
            <person name="Ma J."/>
        </authorList>
    </citation>
    <scope>NUCLEOTIDE SEQUENCE [LARGE SCALE GENOMIC DNA]</scope>
    <source>
        <strain evidence="1 2">JCM 13378</strain>
    </source>
</reference>
<dbReference type="RefSeq" id="WP_343846133.1">
    <property type="nucleotide sequence ID" value="NZ_BAAAEI010000020.1"/>
</dbReference>
<protein>
    <submittedName>
        <fullName evidence="1">DUF3299 domain-containing protein</fullName>
    </submittedName>
</protein>
<dbReference type="Gene3D" id="2.40.50.870">
    <property type="entry name" value="Protein of unknown function (DUF3299)"/>
    <property type="match status" value="1"/>
</dbReference>
<dbReference type="EMBL" id="BAAAEI010000020">
    <property type="protein sequence ID" value="GAA0364314.1"/>
    <property type="molecule type" value="Genomic_DNA"/>
</dbReference>
<gene>
    <name evidence="1" type="ORF">GCM10009092_30840</name>
</gene>
<dbReference type="InterPro" id="IPR021727">
    <property type="entry name" value="DUF3299"/>
</dbReference>
<evidence type="ECO:0000313" key="2">
    <source>
        <dbReference type="Proteomes" id="UP001501757"/>
    </source>
</evidence>
<sequence>MRLAILLIFLIPPLVLAKEEYRTIEWDALLPEQDLKAFNEAPPINHGDETYAVPLADQSEADSIQQQIDEIKRQRVKEALASTRIRAEFNQQKVRLAGFVVPLEYHADQSVQSAFLVPYFGACIHMPPPPPNQIIFLRFPAGYQVDDIYQAYWISGQLSTELMENDVATAAYQMQVAQLRPWTED</sequence>